<dbReference type="SUPFAM" id="SSF51735">
    <property type="entry name" value="NAD(P)-binding Rossmann-fold domains"/>
    <property type="match status" value="2"/>
</dbReference>
<sequence>NKKEKIKVLVYGAGGAGEQIVRDMQRNKTSPYLPVGFIDDDLAKQGVMIHGIKILGTRDSLQKIVKMNNIDEILIALPSVPSLVIKQILNQLGEADFIKKIKILPSVHDLLDGNVTLSDIKEIKLEDLLGRDPVDIDFKLIKEFLQNKRVLITGAGGSIGSELTKTILKFNPQSIILLDIDETEIFYLLNEIKFTSVETIPVIGDIKDETKMSSVFEAYRPQIVLHSAAYKHVPMVEMY</sequence>
<dbReference type="InterPro" id="IPR003869">
    <property type="entry name" value="Polysac_CapD-like"/>
</dbReference>
<dbReference type="InterPro" id="IPR051203">
    <property type="entry name" value="Polysaccharide_Synthase-Rel"/>
</dbReference>
<dbReference type="InterPro" id="IPR036291">
    <property type="entry name" value="NAD(P)-bd_dom_sf"/>
</dbReference>
<dbReference type="Pfam" id="PF02719">
    <property type="entry name" value="Polysacc_synt_2"/>
    <property type="match status" value="1"/>
</dbReference>
<feature type="non-terminal residue" evidence="3">
    <location>
        <position position="239"/>
    </location>
</feature>
<comment type="caution">
    <text evidence="3">The sequence shown here is derived from an EMBL/GenBank/DDBJ whole genome shotgun (WGS) entry which is preliminary data.</text>
</comment>
<name>X0XTS8_9ZZZZ</name>
<evidence type="ECO:0000256" key="1">
    <source>
        <dbReference type="ARBA" id="ARBA00007430"/>
    </source>
</evidence>
<feature type="non-terminal residue" evidence="3">
    <location>
        <position position="1"/>
    </location>
</feature>
<accession>X0XTS8</accession>
<dbReference type="PANTHER" id="PTHR43318:SF1">
    <property type="entry name" value="POLYSACCHARIDE BIOSYNTHESIS PROTEIN EPSC-RELATED"/>
    <property type="match status" value="1"/>
</dbReference>
<gene>
    <name evidence="3" type="ORF">S01H1_74669</name>
</gene>
<organism evidence="3">
    <name type="scientific">marine sediment metagenome</name>
    <dbReference type="NCBI Taxonomy" id="412755"/>
    <lineage>
        <taxon>unclassified sequences</taxon>
        <taxon>metagenomes</taxon>
        <taxon>ecological metagenomes</taxon>
    </lineage>
</organism>
<dbReference type="EMBL" id="BARS01049968">
    <property type="protein sequence ID" value="GAG38717.1"/>
    <property type="molecule type" value="Genomic_DNA"/>
</dbReference>
<evidence type="ECO:0000313" key="3">
    <source>
        <dbReference type="EMBL" id="GAG38717.1"/>
    </source>
</evidence>
<dbReference type="Pfam" id="PF13727">
    <property type="entry name" value="CoA_binding_3"/>
    <property type="match status" value="1"/>
</dbReference>
<comment type="similarity">
    <text evidence="1">Belongs to the polysaccharide synthase family.</text>
</comment>
<protein>
    <recommendedName>
        <fullName evidence="2">Polysaccharide biosynthesis protein CapD-like domain-containing protein</fullName>
    </recommendedName>
</protein>
<evidence type="ECO:0000259" key="2">
    <source>
        <dbReference type="Pfam" id="PF02719"/>
    </source>
</evidence>
<dbReference type="AlphaFoldDB" id="X0XTS8"/>
<dbReference type="PANTHER" id="PTHR43318">
    <property type="entry name" value="UDP-N-ACETYLGLUCOSAMINE 4,6-DEHYDRATASE"/>
    <property type="match status" value="1"/>
</dbReference>
<proteinExistence type="inferred from homology"/>
<feature type="domain" description="Polysaccharide biosynthesis protein CapD-like" evidence="2">
    <location>
        <begin position="150"/>
        <end position="239"/>
    </location>
</feature>
<dbReference type="Gene3D" id="3.40.50.720">
    <property type="entry name" value="NAD(P)-binding Rossmann-like Domain"/>
    <property type="match status" value="2"/>
</dbReference>
<reference evidence="3" key="1">
    <citation type="journal article" date="2014" name="Front. Microbiol.">
        <title>High frequency of phylogenetically diverse reductive dehalogenase-homologous genes in deep subseafloor sedimentary metagenomes.</title>
        <authorList>
            <person name="Kawai M."/>
            <person name="Futagami T."/>
            <person name="Toyoda A."/>
            <person name="Takaki Y."/>
            <person name="Nishi S."/>
            <person name="Hori S."/>
            <person name="Arai W."/>
            <person name="Tsubouchi T."/>
            <person name="Morono Y."/>
            <person name="Uchiyama I."/>
            <person name="Ito T."/>
            <person name="Fujiyama A."/>
            <person name="Inagaki F."/>
            <person name="Takami H."/>
        </authorList>
    </citation>
    <scope>NUCLEOTIDE SEQUENCE</scope>
    <source>
        <strain evidence="3">Expedition CK06-06</strain>
    </source>
</reference>